<dbReference type="OrthoDB" id="7863779at2"/>
<name>A0A1X6ZYN2_9RHOB</name>
<reference evidence="3 4" key="1">
    <citation type="submission" date="2017-03" db="EMBL/GenBank/DDBJ databases">
        <authorList>
            <person name="Afonso C.L."/>
            <person name="Miller P.J."/>
            <person name="Scott M.A."/>
            <person name="Spackman E."/>
            <person name="Goraichik I."/>
            <person name="Dimitrov K.M."/>
            <person name="Suarez D.L."/>
            <person name="Swayne D.E."/>
        </authorList>
    </citation>
    <scope>NUCLEOTIDE SEQUENCE [LARGE SCALE GENOMIC DNA]</scope>
    <source>
        <strain evidence="3 4">CECT 8625</strain>
    </source>
</reference>
<dbReference type="RefSeq" id="WP_085792909.1">
    <property type="nucleotide sequence ID" value="NZ_FWFK01000006.1"/>
</dbReference>
<dbReference type="AlphaFoldDB" id="A0A1X6ZYN2"/>
<feature type="transmembrane region" description="Helical" evidence="2">
    <location>
        <begin position="112"/>
        <end position="133"/>
    </location>
</feature>
<sequence>MTDATDPEATRGSADSAPATQTGHAPDDDRRANMLSLEIVFLAFVGIVILIAFFEALTYQLVSSRTPLVIMVPLVALIAVQARRIWVRREDSDLRGRIGMALAGRATELNKVLAFCGWMIGLLVSIVAVGHYVGMFGFCVALMRGVARESWMLTLLVSAATVLAIFLIFEVGFNVELYRGLFFRYLMGYRDF</sequence>
<feature type="region of interest" description="Disordered" evidence="1">
    <location>
        <begin position="1"/>
        <end position="27"/>
    </location>
</feature>
<dbReference type="Proteomes" id="UP000193570">
    <property type="component" value="Unassembled WGS sequence"/>
</dbReference>
<keyword evidence="2" id="KW-0812">Transmembrane</keyword>
<protein>
    <submittedName>
        <fullName evidence="3">Tripartite tricarboxylate transporter TctB family protein</fullName>
    </submittedName>
</protein>
<evidence type="ECO:0000313" key="4">
    <source>
        <dbReference type="Proteomes" id="UP000193570"/>
    </source>
</evidence>
<feature type="transmembrane region" description="Helical" evidence="2">
    <location>
        <begin position="153"/>
        <end position="175"/>
    </location>
</feature>
<feature type="transmembrane region" description="Helical" evidence="2">
    <location>
        <begin position="39"/>
        <end position="62"/>
    </location>
</feature>
<evidence type="ECO:0000256" key="2">
    <source>
        <dbReference type="SAM" id="Phobius"/>
    </source>
</evidence>
<evidence type="ECO:0000313" key="3">
    <source>
        <dbReference type="EMBL" id="SLN63701.1"/>
    </source>
</evidence>
<keyword evidence="2" id="KW-1133">Transmembrane helix</keyword>
<organism evidence="3 4">
    <name type="scientific">Roseivivax jejudonensis</name>
    <dbReference type="NCBI Taxonomy" id="1529041"/>
    <lineage>
        <taxon>Bacteria</taxon>
        <taxon>Pseudomonadati</taxon>
        <taxon>Pseudomonadota</taxon>
        <taxon>Alphaproteobacteria</taxon>
        <taxon>Rhodobacterales</taxon>
        <taxon>Roseobacteraceae</taxon>
        <taxon>Roseivivax</taxon>
    </lineage>
</organism>
<feature type="transmembrane region" description="Helical" evidence="2">
    <location>
        <begin position="68"/>
        <end position="87"/>
    </location>
</feature>
<accession>A0A1X6ZYN2</accession>
<dbReference type="EMBL" id="FWFK01000006">
    <property type="protein sequence ID" value="SLN63701.1"/>
    <property type="molecule type" value="Genomic_DNA"/>
</dbReference>
<evidence type="ECO:0000256" key="1">
    <source>
        <dbReference type="SAM" id="MobiDB-lite"/>
    </source>
</evidence>
<keyword evidence="4" id="KW-1185">Reference proteome</keyword>
<keyword evidence="2" id="KW-0472">Membrane</keyword>
<proteinExistence type="predicted"/>
<gene>
    <name evidence="3" type="ORF">ROJ8625_03220</name>
</gene>